<dbReference type="eggNOG" id="COG2274">
    <property type="taxonomic scope" value="Bacteria"/>
</dbReference>
<name>B8CUM9_SHEPW</name>
<dbReference type="HOGENOM" id="CLU_000604_95_6_6"/>
<dbReference type="KEGG" id="swp:swp_4581"/>
<dbReference type="PANTHER" id="PTHR43394:SF1">
    <property type="entry name" value="ATP-BINDING CASSETTE SUB-FAMILY B MEMBER 10, MITOCHONDRIAL"/>
    <property type="match status" value="1"/>
</dbReference>
<dbReference type="AlphaFoldDB" id="B8CUM9"/>
<dbReference type="InterPro" id="IPR003593">
    <property type="entry name" value="AAA+_ATPase"/>
</dbReference>
<dbReference type="InterPro" id="IPR036640">
    <property type="entry name" value="ABC1_TM_sf"/>
</dbReference>
<evidence type="ECO:0000313" key="12">
    <source>
        <dbReference type="Proteomes" id="UP000000753"/>
    </source>
</evidence>
<proteinExistence type="predicted"/>
<dbReference type="PROSITE" id="PS50929">
    <property type="entry name" value="ABC_TM1F"/>
    <property type="match status" value="1"/>
</dbReference>
<dbReference type="Gene3D" id="3.40.50.300">
    <property type="entry name" value="P-loop containing nucleotide triphosphate hydrolases"/>
    <property type="match status" value="1"/>
</dbReference>
<evidence type="ECO:0000313" key="11">
    <source>
        <dbReference type="EMBL" id="ACJ31221.1"/>
    </source>
</evidence>
<dbReference type="SUPFAM" id="SSF52540">
    <property type="entry name" value="P-loop containing nucleoside triphosphate hydrolases"/>
    <property type="match status" value="1"/>
</dbReference>
<dbReference type="PANTHER" id="PTHR43394">
    <property type="entry name" value="ATP-DEPENDENT PERMEASE MDL1, MITOCHONDRIAL"/>
    <property type="match status" value="1"/>
</dbReference>
<feature type="domain" description="ABC transporter" evidence="9">
    <location>
        <begin position="468"/>
        <end position="704"/>
    </location>
</feature>
<evidence type="ECO:0000256" key="1">
    <source>
        <dbReference type="ARBA" id="ARBA00004651"/>
    </source>
</evidence>
<dbReference type="Pfam" id="PF00664">
    <property type="entry name" value="ABC_membrane"/>
    <property type="match status" value="1"/>
</dbReference>
<evidence type="ECO:0000256" key="7">
    <source>
        <dbReference type="SAM" id="MobiDB-lite"/>
    </source>
</evidence>
<dbReference type="PROSITE" id="PS50893">
    <property type="entry name" value="ABC_TRANSPORTER_2"/>
    <property type="match status" value="1"/>
</dbReference>
<dbReference type="Proteomes" id="UP000000753">
    <property type="component" value="Chromosome"/>
</dbReference>
<dbReference type="GO" id="GO:0016887">
    <property type="term" value="F:ATP hydrolysis activity"/>
    <property type="evidence" value="ECO:0007669"/>
    <property type="project" value="InterPro"/>
</dbReference>
<dbReference type="Pfam" id="PF00005">
    <property type="entry name" value="ABC_tran"/>
    <property type="match status" value="1"/>
</dbReference>
<reference evidence="11 12" key="1">
    <citation type="journal article" date="2008" name="PLoS ONE">
        <title>Environmental adaptation: genomic analysis of the piezotolerant and psychrotolerant deep-sea iron reducing bacterium Shewanella piezotolerans WP3.</title>
        <authorList>
            <person name="Wang F."/>
            <person name="Wang J."/>
            <person name="Jian H."/>
            <person name="Zhang B."/>
            <person name="Li S."/>
            <person name="Wang F."/>
            <person name="Zeng X."/>
            <person name="Gao L."/>
            <person name="Bartlett D.H."/>
            <person name="Yu J."/>
            <person name="Hu S."/>
            <person name="Xiao X."/>
        </authorList>
    </citation>
    <scope>NUCLEOTIDE SEQUENCE [LARGE SCALE GENOMIC DNA]</scope>
    <source>
        <strain evidence="12">WP3 / JCM 13877</strain>
    </source>
</reference>
<evidence type="ECO:0000259" key="9">
    <source>
        <dbReference type="PROSITE" id="PS50893"/>
    </source>
</evidence>
<gene>
    <name evidence="11" type="ordered locus">swp_4581</name>
</gene>
<dbReference type="InterPro" id="IPR011527">
    <property type="entry name" value="ABC1_TM_dom"/>
</dbReference>
<dbReference type="InterPro" id="IPR003439">
    <property type="entry name" value="ABC_transporter-like_ATP-bd"/>
</dbReference>
<dbReference type="OrthoDB" id="9782586at2"/>
<sequence length="708" mass="76822">MNSISQTQPAEAEKIHPLEVSELKNILVALFQQLGLFSQANNILNDDSVKTVDTVTLANLLGKHHIGYSVSKVDKEATSQAIHPFIIVPDTESAVMARRRNEQYEIFDLHTEQWQAISAAKLPQMGHVFIIENLPASKQNIRAFAAHMSKRTKWYRPVFWLSLLSSITGLAVPLFTMAVYDRVIGGQAPDVLPTIALGAALALGVLITTRLTRANVLASTSNRFARDLSNLTFKRLLSVPLMVLSRVGISNHMARMRNAEKVRTLLSGPGGAGLVDLPFTAIALITIALLSGWLVIVPLVMLLLFYLVMKAVNKYAQSASPTISGDYQNSINELAKNLLQLKTSGETDGWNTKFARQCKENCRQNFLFAKRNGLNAAVAHAMSLLTALVTVFTGIFLVLNQSISPGALIACVMLIWRITGPAQLAFSSSQKITMMDMAIKQFDRFMQASTENSELRLDTPATHIPPAISFQHVTLRYGAEVEPALAGVSVDIEPGENVAIIGPNACGKTSMLLAAMGVAEAQAGYVSVNGKNQKQYDPEAYRKWAAFCPAEPDIFPGSLADNLRIAKEDATDEELIAAIKAAGGESLFNALGNDLNIDLLNRGHTLLSAVEGSYISLARALLKQSSLLILDEPIANRNPAAKAQLLKTFNELKGKSTVLFTSHDQELIQQADKVVILDKGAVVYAGPIPDQSAQQPQPVTPQESLPNG</sequence>
<evidence type="ECO:0000256" key="8">
    <source>
        <dbReference type="SAM" id="Phobius"/>
    </source>
</evidence>
<keyword evidence="5 8" id="KW-1133">Transmembrane helix</keyword>
<evidence type="ECO:0000256" key="2">
    <source>
        <dbReference type="ARBA" id="ARBA00022692"/>
    </source>
</evidence>
<evidence type="ECO:0000256" key="4">
    <source>
        <dbReference type="ARBA" id="ARBA00022840"/>
    </source>
</evidence>
<keyword evidence="4 11" id="KW-0067">ATP-binding</keyword>
<dbReference type="Gene3D" id="1.20.1560.10">
    <property type="entry name" value="ABC transporter type 1, transmembrane domain"/>
    <property type="match status" value="1"/>
</dbReference>
<accession>B8CUM9</accession>
<keyword evidence="2 8" id="KW-0812">Transmembrane</keyword>
<feature type="transmembrane region" description="Helical" evidence="8">
    <location>
        <begin position="192"/>
        <end position="211"/>
    </location>
</feature>
<keyword evidence="3" id="KW-0547">Nucleotide-binding</keyword>
<feature type="compositionally biased region" description="Polar residues" evidence="7">
    <location>
        <begin position="691"/>
        <end position="708"/>
    </location>
</feature>
<dbReference type="GO" id="GO:0005886">
    <property type="term" value="C:plasma membrane"/>
    <property type="evidence" value="ECO:0007669"/>
    <property type="project" value="UniProtKB-SubCell"/>
</dbReference>
<evidence type="ECO:0000256" key="6">
    <source>
        <dbReference type="ARBA" id="ARBA00023136"/>
    </source>
</evidence>
<feature type="region of interest" description="Disordered" evidence="7">
    <location>
        <begin position="687"/>
        <end position="708"/>
    </location>
</feature>
<dbReference type="GO" id="GO:0015421">
    <property type="term" value="F:ABC-type oligopeptide transporter activity"/>
    <property type="evidence" value="ECO:0007669"/>
    <property type="project" value="TreeGrafter"/>
</dbReference>
<dbReference type="EMBL" id="CP000472">
    <property type="protein sequence ID" value="ACJ31221.1"/>
    <property type="molecule type" value="Genomic_DNA"/>
</dbReference>
<keyword evidence="12" id="KW-1185">Reference proteome</keyword>
<feature type="domain" description="ABC transmembrane type-1" evidence="10">
    <location>
        <begin position="161"/>
        <end position="434"/>
    </location>
</feature>
<dbReference type="GO" id="GO:0005524">
    <property type="term" value="F:ATP binding"/>
    <property type="evidence" value="ECO:0007669"/>
    <property type="project" value="UniProtKB-KW"/>
</dbReference>
<dbReference type="STRING" id="225849.swp_4581"/>
<comment type="subcellular location">
    <subcellularLocation>
        <location evidence="1">Cell membrane</location>
        <topology evidence="1">Multi-pass membrane protein</topology>
    </subcellularLocation>
</comment>
<feature type="transmembrane region" description="Helical" evidence="8">
    <location>
        <begin position="281"/>
        <end position="308"/>
    </location>
</feature>
<evidence type="ECO:0000256" key="3">
    <source>
        <dbReference type="ARBA" id="ARBA00022741"/>
    </source>
</evidence>
<evidence type="ECO:0000259" key="10">
    <source>
        <dbReference type="PROSITE" id="PS50929"/>
    </source>
</evidence>
<feature type="transmembrane region" description="Helical" evidence="8">
    <location>
        <begin position="373"/>
        <end position="399"/>
    </location>
</feature>
<dbReference type="InterPro" id="IPR027417">
    <property type="entry name" value="P-loop_NTPase"/>
</dbReference>
<dbReference type="InterPro" id="IPR039421">
    <property type="entry name" value="Type_1_exporter"/>
</dbReference>
<keyword evidence="6 8" id="KW-0472">Membrane</keyword>
<dbReference type="RefSeq" id="WP_020914551.1">
    <property type="nucleotide sequence ID" value="NC_011566.1"/>
</dbReference>
<dbReference type="SMART" id="SM00382">
    <property type="entry name" value="AAA"/>
    <property type="match status" value="1"/>
</dbReference>
<evidence type="ECO:0000256" key="5">
    <source>
        <dbReference type="ARBA" id="ARBA00022989"/>
    </source>
</evidence>
<organism evidence="11 12">
    <name type="scientific">Shewanella piezotolerans (strain WP3 / JCM 13877)</name>
    <dbReference type="NCBI Taxonomy" id="225849"/>
    <lineage>
        <taxon>Bacteria</taxon>
        <taxon>Pseudomonadati</taxon>
        <taxon>Pseudomonadota</taxon>
        <taxon>Gammaproteobacteria</taxon>
        <taxon>Alteromonadales</taxon>
        <taxon>Shewanellaceae</taxon>
        <taxon>Shewanella</taxon>
    </lineage>
</organism>
<dbReference type="SUPFAM" id="SSF90123">
    <property type="entry name" value="ABC transporter transmembrane region"/>
    <property type="match status" value="1"/>
</dbReference>
<protein>
    <submittedName>
        <fullName evidence="11">ABC transporter, ATP-binding/permease protein</fullName>
    </submittedName>
</protein>
<feature type="transmembrane region" description="Helical" evidence="8">
    <location>
        <begin position="158"/>
        <end position="180"/>
    </location>
</feature>